<keyword evidence="5" id="KW-1185">Reference proteome</keyword>
<proteinExistence type="predicted"/>
<gene>
    <name evidence="4" type="ORF">HHI36_010632</name>
</gene>
<evidence type="ECO:0000313" key="4">
    <source>
        <dbReference type="EMBL" id="KAL3266460.1"/>
    </source>
</evidence>
<dbReference type="PANTHER" id="PTHR21694:SF18">
    <property type="entry name" value="COILED-COIL DOMAIN-CONTAINING PROTEIN 63"/>
    <property type="match status" value="1"/>
</dbReference>
<dbReference type="InterPro" id="IPR049258">
    <property type="entry name" value="ODAD1_CC"/>
</dbReference>
<sequence>MHLEEVIETSTKKEPENFAPFRGYINELNRVMEELNDTLGYLHLDIDEQRDCMQIRADKQQESLQQLRDELDEAMKSANAAELSLVDCDKNLRMLATGVEDLFKLCKCHRVLLMLLLGENTKVNNFNILLHLEILNDTYKIT</sequence>
<dbReference type="PANTHER" id="PTHR21694">
    <property type="entry name" value="COILED-COIL DOMAIN-CONTAINING PROTEIN 63"/>
    <property type="match status" value="1"/>
</dbReference>
<dbReference type="EMBL" id="JABFTP020000001">
    <property type="protein sequence ID" value="KAL3266460.1"/>
    <property type="molecule type" value="Genomic_DNA"/>
</dbReference>
<feature type="coiled-coil region" evidence="2">
    <location>
        <begin position="50"/>
        <end position="84"/>
    </location>
</feature>
<evidence type="ECO:0000313" key="5">
    <source>
        <dbReference type="Proteomes" id="UP001516400"/>
    </source>
</evidence>
<comment type="caution">
    <text evidence="4">The sequence shown here is derived from an EMBL/GenBank/DDBJ whole genome shotgun (WGS) entry which is preliminary data.</text>
</comment>
<dbReference type="Proteomes" id="UP001516400">
    <property type="component" value="Unassembled WGS sequence"/>
</dbReference>
<evidence type="ECO:0000256" key="2">
    <source>
        <dbReference type="SAM" id="Coils"/>
    </source>
</evidence>
<reference evidence="4 5" key="1">
    <citation type="journal article" date="2021" name="BMC Biol.">
        <title>Horizontally acquired antibacterial genes associated with adaptive radiation of ladybird beetles.</title>
        <authorList>
            <person name="Li H.S."/>
            <person name="Tang X.F."/>
            <person name="Huang Y.H."/>
            <person name="Xu Z.Y."/>
            <person name="Chen M.L."/>
            <person name="Du X.Y."/>
            <person name="Qiu B.Y."/>
            <person name="Chen P.T."/>
            <person name="Zhang W."/>
            <person name="Slipinski A."/>
            <person name="Escalona H.E."/>
            <person name="Waterhouse R.M."/>
            <person name="Zwick A."/>
            <person name="Pang H."/>
        </authorList>
    </citation>
    <scope>NUCLEOTIDE SEQUENCE [LARGE SCALE GENOMIC DNA]</scope>
    <source>
        <strain evidence="4">SYSU2018</strain>
    </source>
</reference>
<dbReference type="InterPro" id="IPR051876">
    <property type="entry name" value="ODA-DC/CCD"/>
</dbReference>
<name>A0ABD2MJG5_9CUCU</name>
<accession>A0ABD2MJG5</accession>
<protein>
    <recommendedName>
        <fullName evidence="3">ODAD1 central coiled coil region domain-containing protein</fullName>
    </recommendedName>
</protein>
<feature type="domain" description="ODAD1 central coiled coil region" evidence="3">
    <location>
        <begin position="3"/>
        <end position="118"/>
    </location>
</feature>
<organism evidence="4 5">
    <name type="scientific">Cryptolaemus montrouzieri</name>
    <dbReference type="NCBI Taxonomy" id="559131"/>
    <lineage>
        <taxon>Eukaryota</taxon>
        <taxon>Metazoa</taxon>
        <taxon>Ecdysozoa</taxon>
        <taxon>Arthropoda</taxon>
        <taxon>Hexapoda</taxon>
        <taxon>Insecta</taxon>
        <taxon>Pterygota</taxon>
        <taxon>Neoptera</taxon>
        <taxon>Endopterygota</taxon>
        <taxon>Coleoptera</taxon>
        <taxon>Polyphaga</taxon>
        <taxon>Cucujiformia</taxon>
        <taxon>Coccinelloidea</taxon>
        <taxon>Coccinellidae</taxon>
        <taxon>Scymninae</taxon>
        <taxon>Scymnini</taxon>
        <taxon>Cryptolaemus</taxon>
    </lineage>
</organism>
<keyword evidence="1 2" id="KW-0175">Coiled coil</keyword>
<evidence type="ECO:0000256" key="1">
    <source>
        <dbReference type="ARBA" id="ARBA00023054"/>
    </source>
</evidence>
<evidence type="ECO:0000259" key="3">
    <source>
        <dbReference type="Pfam" id="PF21773"/>
    </source>
</evidence>
<dbReference type="AlphaFoldDB" id="A0ABD2MJG5"/>
<dbReference type="Pfam" id="PF21773">
    <property type="entry name" value="ODAD1_CC"/>
    <property type="match status" value="1"/>
</dbReference>